<dbReference type="Proteomes" id="UP000003835">
    <property type="component" value="Unassembled WGS sequence"/>
</dbReference>
<dbReference type="AlphaFoldDB" id="B4VL92"/>
<dbReference type="STRING" id="118168.MC7420_519"/>
<dbReference type="EMBL" id="DS989844">
    <property type="protein sequence ID" value="EDX77382.1"/>
    <property type="molecule type" value="Genomic_DNA"/>
</dbReference>
<keyword evidence="2" id="KW-1185">Reference proteome</keyword>
<dbReference type="RefSeq" id="WP_006099492.1">
    <property type="nucleotide sequence ID" value="NZ_DS989844.1"/>
</dbReference>
<name>B4VL92_9CYAN</name>
<accession>B4VL92</accession>
<organism evidence="1 2">
    <name type="scientific">Coleofasciculus chthonoplastes PCC 7420</name>
    <dbReference type="NCBI Taxonomy" id="118168"/>
    <lineage>
        <taxon>Bacteria</taxon>
        <taxon>Bacillati</taxon>
        <taxon>Cyanobacteriota</taxon>
        <taxon>Cyanophyceae</taxon>
        <taxon>Coleofasciculales</taxon>
        <taxon>Coleofasciculaceae</taxon>
        <taxon>Coleofasciculus</taxon>
    </lineage>
</organism>
<dbReference type="eggNOG" id="COG4671">
    <property type="taxonomic scope" value="Bacteria"/>
</dbReference>
<sequence>MSRPTVYIAITNHGFGHAVRAACAAAAIQNLCPDILLILVTTAPRWLLDSYIPGDFIHRPRAFDIGVIQSDSLTMDKGATLAKLKQIRASENSIIAGEVNFIQTNRVELVLADIPPLAAKIAKTAGVPGWMMSNFGWDFIYRAWGGEFVEIADWISECYSVCDRLFRLPLHEPMTAFPEITDVGLTGGTPSYPVSQLREKFGLTSPPEKTVLLTFGGLSLQAIPYSTLSQFPDWQFITFDPHAPDLPNLVKILGRDYRPVDMMPLCGRVVSKPGYSTFAEALRLDIPIVSLTREDFAESPLLLEGIQNYAYHQIVTPKEFFLGDWEFLHQSLNPPRQSQPIAKNGADAIAQAVVHYLQTLSSS</sequence>
<dbReference type="HOGENOM" id="CLU_044082_0_0_3"/>
<dbReference type="OrthoDB" id="503106at2"/>
<dbReference type="PANTHER" id="PTHR38134">
    <property type="entry name" value="SLR1395 PROTEIN"/>
    <property type="match status" value="1"/>
</dbReference>
<evidence type="ECO:0008006" key="3">
    <source>
        <dbReference type="Google" id="ProtNLM"/>
    </source>
</evidence>
<proteinExistence type="predicted"/>
<dbReference type="SUPFAM" id="SSF53756">
    <property type="entry name" value="UDP-Glycosyltransferase/glycogen phosphorylase"/>
    <property type="match status" value="1"/>
</dbReference>
<reference evidence="1 2" key="1">
    <citation type="submission" date="2008-07" db="EMBL/GenBank/DDBJ databases">
        <authorList>
            <person name="Tandeau de Marsac N."/>
            <person name="Ferriera S."/>
            <person name="Johnson J."/>
            <person name="Kravitz S."/>
            <person name="Beeson K."/>
            <person name="Sutton G."/>
            <person name="Rogers Y.-H."/>
            <person name="Friedman R."/>
            <person name="Frazier M."/>
            <person name="Venter J.C."/>
        </authorList>
    </citation>
    <scope>NUCLEOTIDE SEQUENCE [LARGE SCALE GENOMIC DNA]</scope>
    <source>
        <strain evidence="1 2">PCC 7420</strain>
    </source>
</reference>
<gene>
    <name evidence="1" type="ORF">MC7420_519</name>
</gene>
<evidence type="ECO:0000313" key="1">
    <source>
        <dbReference type="EMBL" id="EDX77382.1"/>
    </source>
</evidence>
<protein>
    <recommendedName>
        <fullName evidence="3">Glycosyl transferase</fullName>
    </recommendedName>
</protein>
<dbReference type="InterPro" id="IPR053205">
    <property type="entry name" value="GHMP_kinase_L-arabinokinase"/>
</dbReference>
<evidence type="ECO:0000313" key="2">
    <source>
        <dbReference type="Proteomes" id="UP000003835"/>
    </source>
</evidence>
<dbReference type="PANTHER" id="PTHR38134:SF2">
    <property type="entry name" value="GALACTOKINASE"/>
    <property type="match status" value="1"/>
</dbReference>